<dbReference type="InterPro" id="IPR055290">
    <property type="entry name" value="At3g26010-like"/>
</dbReference>
<reference evidence="2" key="1">
    <citation type="journal article" date="2012" name="Nat. Biotechnol.">
        <title>Reference genome sequence of the model plant Setaria.</title>
        <authorList>
            <person name="Bennetzen J.L."/>
            <person name="Schmutz J."/>
            <person name="Wang H."/>
            <person name="Percifield R."/>
            <person name="Hawkins J."/>
            <person name="Pontaroli A.C."/>
            <person name="Estep M."/>
            <person name="Feng L."/>
            <person name="Vaughn J.N."/>
            <person name="Grimwood J."/>
            <person name="Jenkins J."/>
            <person name="Barry K."/>
            <person name="Lindquist E."/>
            <person name="Hellsten U."/>
            <person name="Deshpande S."/>
            <person name="Wang X."/>
            <person name="Wu X."/>
            <person name="Mitros T."/>
            <person name="Triplett J."/>
            <person name="Yang X."/>
            <person name="Ye C.Y."/>
            <person name="Mauro-Herrera M."/>
            <person name="Wang L."/>
            <person name="Li P."/>
            <person name="Sharma M."/>
            <person name="Sharma R."/>
            <person name="Ronald P.C."/>
            <person name="Panaud O."/>
            <person name="Kellogg E.A."/>
            <person name="Brutnell T.P."/>
            <person name="Doust A.N."/>
            <person name="Tuskan G.A."/>
            <person name="Rokhsar D."/>
            <person name="Devos K.M."/>
        </authorList>
    </citation>
    <scope>NUCLEOTIDE SEQUENCE [LARGE SCALE GENOMIC DNA]</scope>
    <source>
        <strain evidence="2">Yugu1</strain>
    </source>
</reference>
<name>A0A368QNS9_SETIT</name>
<feature type="region of interest" description="Disordered" evidence="1">
    <location>
        <begin position="415"/>
        <end position="448"/>
    </location>
</feature>
<feature type="region of interest" description="Disordered" evidence="1">
    <location>
        <begin position="28"/>
        <end position="55"/>
    </location>
</feature>
<dbReference type="EMBL" id="CM003530">
    <property type="protein sequence ID" value="RCV19637.1"/>
    <property type="molecule type" value="Genomic_DNA"/>
</dbReference>
<dbReference type="PANTHER" id="PTHR35546">
    <property type="entry name" value="F-BOX PROTEIN INTERACTION DOMAIN PROTEIN-RELATED"/>
    <property type="match status" value="1"/>
</dbReference>
<evidence type="ECO:0008006" key="3">
    <source>
        <dbReference type="Google" id="ProtNLM"/>
    </source>
</evidence>
<evidence type="ECO:0000313" key="2">
    <source>
        <dbReference type="EMBL" id="RCV19637.1"/>
    </source>
</evidence>
<protein>
    <recommendedName>
        <fullName evidence="3">DUF1618 domain-containing protein</fullName>
    </recommendedName>
</protein>
<reference evidence="2" key="2">
    <citation type="submission" date="2015-07" db="EMBL/GenBank/DDBJ databases">
        <authorList>
            <person name="Noorani M."/>
        </authorList>
    </citation>
    <scope>NUCLEOTIDE SEQUENCE</scope>
    <source>
        <strain evidence="2">Yugu1</strain>
    </source>
</reference>
<accession>A0A368QNS9</accession>
<dbReference type="AlphaFoldDB" id="A0A368QNS9"/>
<gene>
    <name evidence="2" type="ORF">SETIT_3G401200v2</name>
</gene>
<dbReference type="OrthoDB" id="1916346at2759"/>
<evidence type="ECO:0000256" key="1">
    <source>
        <dbReference type="SAM" id="MobiDB-lite"/>
    </source>
</evidence>
<proteinExistence type="predicted"/>
<organism evidence="2">
    <name type="scientific">Setaria italica</name>
    <name type="common">Foxtail millet</name>
    <name type="synonym">Panicum italicum</name>
    <dbReference type="NCBI Taxonomy" id="4555"/>
    <lineage>
        <taxon>Eukaryota</taxon>
        <taxon>Viridiplantae</taxon>
        <taxon>Streptophyta</taxon>
        <taxon>Embryophyta</taxon>
        <taxon>Tracheophyta</taxon>
        <taxon>Spermatophyta</taxon>
        <taxon>Magnoliopsida</taxon>
        <taxon>Liliopsida</taxon>
        <taxon>Poales</taxon>
        <taxon>Poaceae</taxon>
        <taxon>PACMAD clade</taxon>
        <taxon>Panicoideae</taxon>
        <taxon>Panicodae</taxon>
        <taxon>Paniceae</taxon>
        <taxon>Cenchrinae</taxon>
        <taxon>Setaria</taxon>
    </lineage>
</organism>
<sequence length="448" mass="46937">MDSDQESCSDDWVVLDSCTSSDDDDRVLALSSGCGTPSSGSATDSDSDDDTTDIPNPILAAAAAIAATAAADDAEGVYALSDAEDDDAYPPPSPPLPKPLAGLFHHTLARSVSYVAFDPVPGAADAHHGAKQLVPDPTFSALISGDAGVAALASNRGLVCLRGAARGVYYVANPLTFTVARLPRPNLDHFAKGDPAVEDEENSATAADDGRRFYRHYHVVVAFHLGDGIYAFDSFSSRTWGWTVGTGIVAAETVVSSSGVGALGCAFWRTTMGFFLCYEPVSGCADLVPAPMEVLQWPNWELGEMEGKLCATCIGEPPSSSICLDFARRNSDGAVAWTLGGHFEGGCLWGRQGVMLLRSQGKAEVVMWDPSAEMVVAMDLEGRTTRTITFIPPGTGYCADFIPYVSTLAAVSASGNGSRAEPRTKSTNEAGAAYNAKSTNKAGDAETY</sequence>
<dbReference type="PANTHER" id="PTHR35546:SF83">
    <property type="entry name" value="EXPRESSED PROTEIN"/>
    <property type="match status" value="1"/>
</dbReference>